<dbReference type="Gene3D" id="1.20.1050.10">
    <property type="match status" value="1"/>
</dbReference>
<evidence type="ECO:0000256" key="2">
    <source>
        <dbReference type="ARBA" id="ARBA00023604"/>
    </source>
</evidence>
<dbReference type="STRING" id="112498.A0A2D3UNM9"/>
<dbReference type="Pfam" id="PF02798">
    <property type="entry name" value="GST_N"/>
    <property type="match status" value="1"/>
</dbReference>
<organism evidence="5 6">
    <name type="scientific">Ramularia collo-cygni</name>
    <dbReference type="NCBI Taxonomy" id="112498"/>
    <lineage>
        <taxon>Eukaryota</taxon>
        <taxon>Fungi</taxon>
        <taxon>Dikarya</taxon>
        <taxon>Ascomycota</taxon>
        <taxon>Pezizomycotina</taxon>
        <taxon>Dothideomycetes</taxon>
        <taxon>Dothideomycetidae</taxon>
        <taxon>Mycosphaerellales</taxon>
        <taxon>Mycosphaerellaceae</taxon>
        <taxon>Ramularia</taxon>
    </lineage>
</organism>
<evidence type="ECO:0000259" key="3">
    <source>
        <dbReference type="PROSITE" id="PS50404"/>
    </source>
</evidence>
<dbReference type="InterPro" id="IPR036249">
    <property type="entry name" value="Thioredoxin-like_sf"/>
</dbReference>
<dbReference type="PROSITE" id="PS50405">
    <property type="entry name" value="GST_CTER"/>
    <property type="match status" value="1"/>
</dbReference>
<dbReference type="EMBL" id="FJUY01000001">
    <property type="protein sequence ID" value="CZT15108.1"/>
    <property type="molecule type" value="Genomic_DNA"/>
</dbReference>
<dbReference type="GeneID" id="35596325"/>
<evidence type="ECO:0000313" key="5">
    <source>
        <dbReference type="EMBL" id="CZT15108.1"/>
    </source>
</evidence>
<gene>
    <name evidence="5" type="ORF">RCC_01006</name>
</gene>
<dbReference type="SUPFAM" id="SSF47616">
    <property type="entry name" value="GST C-terminal domain-like"/>
    <property type="match status" value="1"/>
</dbReference>
<feature type="domain" description="GST N-terminal" evidence="3">
    <location>
        <begin position="1"/>
        <end position="82"/>
    </location>
</feature>
<dbReference type="PANTHER" id="PTHR34598:SF3">
    <property type="entry name" value="OXIDOREDUCTASE AN1597"/>
    <property type="match status" value="1"/>
</dbReference>
<dbReference type="PROSITE" id="PS50404">
    <property type="entry name" value="GST_NTER"/>
    <property type="match status" value="1"/>
</dbReference>
<name>A0A2D3UNM9_9PEZI</name>
<evidence type="ECO:0000259" key="4">
    <source>
        <dbReference type="PROSITE" id="PS50405"/>
    </source>
</evidence>
<comment type="similarity">
    <text evidence="2">Belongs to the asaB hydroxylase/desaturase family.</text>
</comment>
<evidence type="ECO:0000313" key="6">
    <source>
        <dbReference type="Proteomes" id="UP000225277"/>
    </source>
</evidence>
<dbReference type="InterPro" id="IPR044053">
    <property type="entry name" value="AsaB-like"/>
</dbReference>
<dbReference type="AlphaFoldDB" id="A0A2D3UNM9"/>
<evidence type="ECO:0008006" key="7">
    <source>
        <dbReference type="Google" id="ProtNLM"/>
    </source>
</evidence>
<reference evidence="5 6" key="1">
    <citation type="submission" date="2016-03" db="EMBL/GenBank/DDBJ databases">
        <authorList>
            <person name="Ploux O."/>
        </authorList>
    </citation>
    <scope>NUCLEOTIDE SEQUENCE [LARGE SCALE GENOMIC DNA]</scope>
    <source>
        <strain evidence="5 6">URUG2</strain>
    </source>
</reference>
<dbReference type="SFLD" id="SFLDG00358">
    <property type="entry name" value="Main_(cytGST)"/>
    <property type="match status" value="1"/>
</dbReference>
<keyword evidence="6" id="KW-1185">Reference proteome</keyword>
<protein>
    <recommendedName>
        <fullName evidence="7">Glutathione S-transferase</fullName>
    </recommendedName>
</protein>
<dbReference type="NCBIfam" id="NF041278">
    <property type="entry name" value="CmcJ_NvfI_EfuI"/>
    <property type="match status" value="1"/>
</dbReference>
<dbReference type="PANTHER" id="PTHR34598">
    <property type="entry name" value="BLL6449 PROTEIN"/>
    <property type="match status" value="1"/>
</dbReference>
<dbReference type="Gene3D" id="3.40.30.10">
    <property type="entry name" value="Glutaredoxin"/>
    <property type="match status" value="1"/>
</dbReference>
<dbReference type="InterPro" id="IPR040079">
    <property type="entry name" value="Glutathione_S-Trfase"/>
</dbReference>
<accession>A0A2D3UNM9</accession>
<evidence type="ECO:0000256" key="1">
    <source>
        <dbReference type="ARBA" id="ARBA00023002"/>
    </source>
</evidence>
<dbReference type="SFLD" id="SFLDS00019">
    <property type="entry name" value="Glutathione_Transferase_(cytos"/>
    <property type="match status" value="1"/>
</dbReference>
<sequence>MGLAIYLDPCTINSRKVLAGLDLIGAKYDYNYINYFTGEHKSDAFTKINPMATVPAATDGDLVLTESNAILMYAADINNADSAYPKDLKARADANRWLLWEASVWFQTNYVYVVEYVVKPLLGAEADQSIIDAEAPKYAKIAGVLDARLGETGKWVLPGPNPSIVDMAIASSIHLHEASRLPLAQHKNITRWIRDVEALESWKKTQGAVDKALLPNKAGSGGGSEVRANFNYSQDLADQLTEIYFYEKEGVKKPAHEPGDDPRTVTVHNGWDRASQFSVDKEGFALLPFPTTFPKEKFHDEDQTPVQNDFYPEVVELLRKELGAKRVLVFDHTIRSRANANKAITQEKNTTQRAPVALVHCDYTSESAPIRVKQLLPDEADDLLTRRVAFINVWKPLNKVEENPLAMCDVTSSPPEDFFKLYLRYRDRTGENYVMKFNEQHRWIYFPEMESDQCILLKTYDSDEGRARFVGHSAFVDPNSREDAPFRESCEIRTICFF</sequence>
<dbReference type="SUPFAM" id="SSF52833">
    <property type="entry name" value="Thioredoxin-like"/>
    <property type="match status" value="1"/>
</dbReference>
<dbReference type="Proteomes" id="UP000225277">
    <property type="component" value="Unassembled WGS sequence"/>
</dbReference>
<feature type="domain" description="GST C-terminal" evidence="4">
    <location>
        <begin position="87"/>
        <end position="219"/>
    </location>
</feature>
<dbReference type="InterPro" id="IPR036282">
    <property type="entry name" value="Glutathione-S-Trfase_C_sf"/>
</dbReference>
<dbReference type="GO" id="GO:0016491">
    <property type="term" value="F:oxidoreductase activity"/>
    <property type="evidence" value="ECO:0007669"/>
    <property type="project" value="UniProtKB-KW"/>
</dbReference>
<dbReference type="InterPro" id="IPR004045">
    <property type="entry name" value="Glutathione_S-Trfase_N"/>
</dbReference>
<dbReference type="OrthoDB" id="412788at2759"/>
<keyword evidence="1" id="KW-0560">Oxidoreductase</keyword>
<dbReference type="InterPro" id="IPR010987">
    <property type="entry name" value="Glutathione-S-Trfase_C-like"/>
</dbReference>
<dbReference type="RefSeq" id="XP_023622005.1">
    <property type="nucleotide sequence ID" value="XM_023766237.1"/>
</dbReference>
<proteinExistence type="inferred from homology"/>